<protein>
    <submittedName>
        <fullName evidence="1">Uncharacterized protein</fullName>
    </submittedName>
</protein>
<dbReference type="AlphaFoldDB" id="W9UUY1"/>
<evidence type="ECO:0000313" key="2">
    <source>
        <dbReference type="Proteomes" id="UP000019460"/>
    </source>
</evidence>
<name>W9UUY1_9GAMM</name>
<gene>
    <name evidence="1" type="ORF">D779_0245</name>
</gene>
<comment type="caution">
    <text evidence="1">The sequence shown here is derived from an EMBL/GenBank/DDBJ whole genome shotgun (WGS) entry which is preliminary data.</text>
</comment>
<accession>W9UUY1</accession>
<reference evidence="1 2" key="1">
    <citation type="submission" date="2012-11" db="EMBL/GenBank/DDBJ databases">
        <title>Genome assembly of Thiorhodococcus sp. AK35.</title>
        <authorList>
            <person name="Nupur N."/>
            <person name="Khatri I."/>
            <person name="Subramanian S."/>
            <person name="Pinnaka A."/>
        </authorList>
    </citation>
    <scope>NUCLEOTIDE SEQUENCE [LARGE SCALE GENOMIC DNA]</scope>
    <source>
        <strain evidence="1 2">AK35</strain>
    </source>
</reference>
<keyword evidence="2" id="KW-1185">Reference proteome</keyword>
<evidence type="ECO:0000313" key="1">
    <source>
        <dbReference type="EMBL" id="EXJ11058.1"/>
    </source>
</evidence>
<organism evidence="1 2">
    <name type="scientific">Imhoffiella purpurea</name>
    <dbReference type="NCBI Taxonomy" id="1249627"/>
    <lineage>
        <taxon>Bacteria</taxon>
        <taxon>Pseudomonadati</taxon>
        <taxon>Pseudomonadota</taxon>
        <taxon>Gammaproteobacteria</taxon>
        <taxon>Chromatiales</taxon>
        <taxon>Chromatiaceae</taxon>
        <taxon>Imhoffiella</taxon>
    </lineage>
</organism>
<dbReference type="Proteomes" id="UP000019460">
    <property type="component" value="Unassembled WGS sequence"/>
</dbReference>
<dbReference type="EMBL" id="AONC01000112">
    <property type="protein sequence ID" value="EXJ11058.1"/>
    <property type="molecule type" value="Genomic_DNA"/>
</dbReference>
<sequence>MVLRQVLLDRRRKQVRRLPIHRYEVDRHVAYSRRGKLGPIVSQCQTDKSDRLLVVGDAENLCFSDDIFDVGHDHNPGQDRVRM</sequence>
<proteinExistence type="predicted"/>